<accession>A0AAN6F984</accession>
<organism evidence="2 3">
    <name type="scientific">Friedmanniomyces endolithicus</name>
    <dbReference type="NCBI Taxonomy" id="329885"/>
    <lineage>
        <taxon>Eukaryota</taxon>
        <taxon>Fungi</taxon>
        <taxon>Dikarya</taxon>
        <taxon>Ascomycota</taxon>
        <taxon>Pezizomycotina</taxon>
        <taxon>Dothideomycetes</taxon>
        <taxon>Dothideomycetidae</taxon>
        <taxon>Mycosphaerellales</taxon>
        <taxon>Teratosphaeriaceae</taxon>
        <taxon>Friedmanniomyces</taxon>
    </lineage>
</organism>
<evidence type="ECO:0000313" key="2">
    <source>
        <dbReference type="EMBL" id="KAK0306929.1"/>
    </source>
</evidence>
<evidence type="ECO:0000313" key="3">
    <source>
        <dbReference type="Proteomes" id="UP001168146"/>
    </source>
</evidence>
<protein>
    <submittedName>
        <fullName evidence="2">Uncharacterized protein</fullName>
    </submittedName>
</protein>
<reference evidence="2" key="1">
    <citation type="submission" date="2021-12" db="EMBL/GenBank/DDBJ databases">
        <title>Black yeast isolated from Biological Soil Crust.</title>
        <authorList>
            <person name="Kurbessoian T."/>
        </authorList>
    </citation>
    <scope>NUCLEOTIDE SEQUENCE</scope>
    <source>
        <strain evidence="2">CCFEE 5208</strain>
    </source>
</reference>
<comment type="caution">
    <text evidence="2">The sequence shown here is derived from an EMBL/GenBank/DDBJ whole genome shotgun (WGS) entry which is preliminary data.</text>
</comment>
<sequence length="216" mass="23665">MFCPLSARKRKIKQAPNEPGKAQHRQRFLVSRRQRRPPQDVRLRIPLVLHLAPVNRDAVAAQALQHLGIRRCLDGVPPAPTRDILSFRNAPGPQRRARKHEGAPSVARQEVPPSPLEVGRGADGVEDSRSTLDAVFPSDRCPEAGFLASARLLPPVVVHGRRDRAERDLAFVQFDLVCLAELAQQGLDSADPAEVSRSVPATWAASDDLTDQSAAL</sequence>
<feature type="region of interest" description="Disordered" evidence="1">
    <location>
        <begin position="1"/>
        <end position="26"/>
    </location>
</feature>
<gene>
    <name evidence="2" type="ORF">LTR82_016160</name>
</gene>
<evidence type="ECO:0000256" key="1">
    <source>
        <dbReference type="SAM" id="MobiDB-lite"/>
    </source>
</evidence>
<proteinExistence type="predicted"/>
<feature type="region of interest" description="Disordered" evidence="1">
    <location>
        <begin position="83"/>
        <end position="125"/>
    </location>
</feature>
<dbReference type="EMBL" id="JASUXU010000099">
    <property type="protein sequence ID" value="KAK0306929.1"/>
    <property type="molecule type" value="Genomic_DNA"/>
</dbReference>
<dbReference type="AlphaFoldDB" id="A0AAN6F984"/>
<name>A0AAN6F984_9PEZI</name>
<dbReference type="Proteomes" id="UP001168146">
    <property type="component" value="Unassembled WGS sequence"/>
</dbReference>